<feature type="compositionally biased region" description="Polar residues" evidence="6">
    <location>
        <begin position="143"/>
        <end position="168"/>
    </location>
</feature>
<dbReference type="PROSITE" id="PS50115">
    <property type="entry name" value="ARFGAP"/>
    <property type="match status" value="1"/>
</dbReference>
<sequence length="397" mass="43653">MTDHAVKKALLELQKRDGNRNCMDCGSPNPMWASVTLTTFFCLNCSGAHRGLGVHLSFVRSVNMDKWSQEQLKRMQIGGNKKALEFFKTQPDYRDGMTIKEKYTSRFADLWKQKVTAECEGRSWTAPPSVSNEKTIRSANINSNAPYKNKTLTNPQKFGSNASINRTNSALDFSRSSSPDSFSSASNNRSVSNINPEKAAKEQYFSKLGSINQERPDNVPPSQGGRYVGFGSSVPTQEPTRNETFNPREIVDDPSAVLYKGFSFLSSGAAAAVGTLGNVVGSINENYIKPTTTKVLDPEFRNELTGYVSTIGKKVESQASWGISEFSKYTGLSHGPGYNTSSYGHNSGLETSRGSGSPLNNKSNVSSNNSFGNNTNHQTKSVTAKKNTEWDDEWENF</sequence>
<reference evidence="8 9" key="1">
    <citation type="journal article" date="2018" name="MBio">
        <title>Comparative Genomics Reveals the Core Gene Toolbox for the Fungus-Insect Symbiosis.</title>
        <authorList>
            <person name="Wang Y."/>
            <person name="Stata M."/>
            <person name="Wang W."/>
            <person name="Stajich J.E."/>
            <person name="White M.M."/>
            <person name="Moncalvo J.M."/>
        </authorList>
    </citation>
    <scope>NUCLEOTIDE SEQUENCE [LARGE SCALE GENOMIC DNA]</scope>
    <source>
        <strain evidence="8 9">AUS-77-4</strain>
    </source>
</reference>
<dbReference type="InterPro" id="IPR038508">
    <property type="entry name" value="ArfGAP_dom_sf"/>
</dbReference>
<accession>A0A2T9YDY6</accession>
<protein>
    <recommendedName>
        <fullName evidence="7">Arf-GAP domain-containing protein</fullName>
    </recommendedName>
</protein>
<dbReference type="GO" id="GO:0032012">
    <property type="term" value="P:regulation of ARF protein signal transduction"/>
    <property type="evidence" value="ECO:0007669"/>
    <property type="project" value="TreeGrafter"/>
</dbReference>
<dbReference type="GO" id="GO:0005096">
    <property type="term" value="F:GTPase activator activity"/>
    <property type="evidence" value="ECO:0007669"/>
    <property type="project" value="UniProtKB-KW"/>
</dbReference>
<evidence type="ECO:0000256" key="4">
    <source>
        <dbReference type="ARBA" id="ARBA00022833"/>
    </source>
</evidence>
<dbReference type="Pfam" id="PF01412">
    <property type="entry name" value="ArfGap"/>
    <property type="match status" value="1"/>
</dbReference>
<dbReference type="GO" id="GO:0008270">
    <property type="term" value="F:zinc ion binding"/>
    <property type="evidence" value="ECO:0007669"/>
    <property type="project" value="UniProtKB-KW"/>
</dbReference>
<dbReference type="SMART" id="SM00105">
    <property type="entry name" value="ArfGap"/>
    <property type="match status" value="1"/>
</dbReference>
<dbReference type="GO" id="GO:0030100">
    <property type="term" value="P:regulation of endocytosis"/>
    <property type="evidence" value="ECO:0007669"/>
    <property type="project" value="TreeGrafter"/>
</dbReference>
<keyword evidence="1" id="KW-0343">GTPase activation</keyword>
<keyword evidence="4" id="KW-0862">Zinc</keyword>
<evidence type="ECO:0000313" key="8">
    <source>
        <dbReference type="EMBL" id="PVU90552.1"/>
    </source>
</evidence>
<proteinExistence type="predicted"/>
<dbReference type="EMBL" id="MBFT01000474">
    <property type="protein sequence ID" value="PVU90552.1"/>
    <property type="molecule type" value="Genomic_DNA"/>
</dbReference>
<dbReference type="Proteomes" id="UP000245699">
    <property type="component" value="Unassembled WGS sequence"/>
</dbReference>
<evidence type="ECO:0000259" key="7">
    <source>
        <dbReference type="PROSITE" id="PS50115"/>
    </source>
</evidence>
<dbReference type="PANTHER" id="PTHR46395">
    <property type="entry name" value="ADP-RIBOSYLATION FACTOR GTPASE-ACTIVATING PROTEIN 1"/>
    <property type="match status" value="1"/>
</dbReference>
<evidence type="ECO:0000256" key="5">
    <source>
        <dbReference type="PROSITE-ProRule" id="PRU00288"/>
    </source>
</evidence>
<dbReference type="Gene3D" id="1.10.220.150">
    <property type="entry name" value="Arf GTPase activating protein"/>
    <property type="match status" value="1"/>
</dbReference>
<dbReference type="SUPFAM" id="SSF57863">
    <property type="entry name" value="ArfGap/RecO-like zinc finger"/>
    <property type="match status" value="1"/>
</dbReference>
<feature type="domain" description="Arf-GAP" evidence="7">
    <location>
        <begin position="7"/>
        <end position="124"/>
    </location>
</feature>
<dbReference type="FunFam" id="1.10.220.150:FF:000014">
    <property type="entry name" value="ADP-ribosylation factor GTPase-activating protein"/>
    <property type="match status" value="1"/>
</dbReference>
<dbReference type="InterPro" id="IPR001164">
    <property type="entry name" value="ArfGAP_dom"/>
</dbReference>
<evidence type="ECO:0000256" key="2">
    <source>
        <dbReference type="ARBA" id="ARBA00022723"/>
    </source>
</evidence>
<name>A0A2T9YDY6_9FUNG</name>
<dbReference type="InterPro" id="IPR037278">
    <property type="entry name" value="ARFGAP/RecO"/>
</dbReference>
<evidence type="ECO:0000313" key="9">
    <source>
        <dbReference type="Proteomes" id="UP000245699"/>
    </source>
</evidence>
<feature type="region of interest" description="Disordered" evidence="6">
    <location>
        <begin position="343"/>
        <end position="397"/>
    </location>
</feature>
<evidence type="ECO:0000256" key="1">
    <source>
        <dbReference type="ARBA" id="ARBA00022468"/>
    </source>
</evidence>
<comment type="caution">
    <text evidence="8">The sequence shown here is derived from an EMBL/GenBank/DDBJ whole genome shotgun (WGS) entry which is preliminary data.</text>
</comment>
<feature type="region of interest" description="Disordered" evidence="6">
    <location>
        <begin position="211"/>
        <end position="247"/>
    </location>
</feature>
<dbReference type="OrthoDB" id="983479at2759"/>
<evidence type="ECO:0000256" key="6">
    <source>
        <dbReference type="SAM" id="MobiDB-lite"/>
    </source>
</evidence>
<organism evidence="8 9">
    <name type="scientific">Furculomyces boomerangus</name>
    <dbReference type="NCBI Taxonomy" id="61424"/>
    <lineage>
        <taxon>Eukaryota</taxon>
        <taxon>Fungi</taxon>
        <taxon>Fungi incertae sedis</taxon>
        <taxon>Zoopagomycota</taxon>
        <taxon>Kickxellomycotina</taxon>
        <taxon>Harpellomycetes</taxon>
        <taxon>Harpellales</taxon>
        <taxon>Harpellaceae</taxon>
        <taxon>Furculomyces</taxon>
    </lineage>
</organism>
<dbReference type="PRINTS" id="PR00405">
    <property type="entry name" value="REVINTRACTNG"/>
</dbReference>
<gene>
    <name evidence="8" type="ORF">BB559_004569</name>
</gene>
<evidence type="ECO:0000256" key="3">
    <source>
        <dbReference type="ARBA" id="ARBA00022771"/>
    </source>
</evidence>
<feature type="compositionally biased region" description="Low complexity" evidence="6">
    <location>
        <begin position="357"/>
        <end position="376"/>
    </location>
</feature>
<feature type="compositionally biased region" description="Polar residues" evidence="6">
    <location>
        <begin position="343"/>
        <end position="355"/>
    </location>
</feature>
<dbReference type="CDD" id="cd08830">
    <property type="entry name" value="ArfGap_ArfGap1"/>
    <property type="match status" value="1"/>
</dbReference>
<dbReference type="AlphaFoldDB" id="A0A2T9YDY6"/>
<feature type="compositionally biased region" description="Polar residues" evidence="6">
    <location>
        <begin position="233"/>
        <end position="245"/>
    </location>
</feature>
<dbReference type="PANTHER" id="PTHR46395:SF1">
    <property type="entry name" value="ADP-RIBOSYLATION FACTOR GTPASE-ACTIVATING PROTEIN 1"/>
    <property type="match status" value="1"/>
</dbReference>
<dbReference type="GO" id="GO:0000139">
    <property type="term" value="C:Golgi membrane"/>
    <property type="evidence" value="ECO:0007669"/>
    <property type="project" value="TreeGrafter"/>
</dbReference>
<feature type="region of interest" description="Disordered" evidence="6">
    <location>
        <begin position="143"/>
        <end position="197"/>
    </location>
</feature>
<keyword evidence="9" id="KW-1185">Reference proteome</keyword>
<dbReference type="STRING" id="61424.A0A2T9YDY6"/>
<keyword evidence="3 5" id="KW-0863">Zinc-finger</keyword>
<keyword evidence="2" id="KW-0479">Metal-binding</keyword>
<feature type="compositionally biased region" description="Low complexity" evidence="6">
    <location>
        <begin position="169"/>
        <end position="192"/>
    </location>
</feature>